<evidence type="ECO:0000256" key="1">
    <source>
        <dbReference type="SAM" id="MobiDB-lite"/>
    </source>
</evidence>
<feature type="transmembrane region" description="Helical" evidence="2">
    <location>
        <begin position="217"/>
        <end position="239"/>
    </location>
</feature>
<dbReference type="RefSeq" id="WP_146519828.1">
    <property type="nucleotide sequence ID" value="NZ_CP151726.1"/>
</dbReference>
<sequence>MSINPYQAPGELTDEDPAKNPDTIGVVFHTDWSDDGLRERMQQRSRGHVLNAIFALTSAGFGLSILMAFFGVSSHIPCLGFVVWTWLGIFWLSALVERRSGVPSVPGFAGPVAGELTTEYLIVSGPSSTLVALQTIPRGMILKRNLEIRLPAIPKPFPIADTDVIRCLNSTQTSPIDDPLDAASQLANSNLPTEAHIRVEGKLLGQDLKSFPCYLQWLLGAIVLTVLCLGCIGAAIWIYRSIPSSALNFPRGYVIRDRYQNSISLIYVAAAVAIALGIWAAFVTSRLFCNHGIFAAEISPHSITIADRQYKRAYAMRGESLGHFQWTTAGLAVKSFHDKPLFIIPTRWLSDAQALQIQTWSDQWPPLSRDNYYGPSV</sequence>
<dbReference type="AlphaFoldDB" id="A0A5C6AZF8"/>
<dbReference type="EMBL" id="SJPN01000003">
    <property type="protein sequence ID" value="TWU04396.1"/>
    <property type="molecule type" value="Genomic_DNA"/>
</dbReference>
<keyword evidence="2" id="KW-0812">Transmembrane</keyword>
<proteinExistence type="predicted"/>
<feature type="transmembrane region" description="Helical" evidence="2">
    <location>
        <begin position="259"/>
        <end position="282"/>
    </location>
</feature>
<feature type="transmembrane region" description="Helical" evidence="2">
    <location>
        <begin position="49"/>
        <end position="70"/>
    </location>
</feature>
<name>A0A5C6AZF8_9BACT</name>
<evidence type="ECO:0000313" key="3">
    <source>
        <dbReference type="EMBL" id="TWU04396.1"/>
    </source>
</evidence>
<organism evidence="3 4">
    <name type="scientific">Stieleria varia</name>
    <dbReference type="NCBI Taxonomy" id="2528005"/>
    <lineage>
        <taxon>Bacteria</taxon>
        <taxon>Pseudomonadati</taxon>
        <taxon>Planctomycetota</taxon>
        <taxon>Planctomycetia</taxon>
        <taxon>Pirellulales</taxon>
        <taxon>Pirellulaceae</taxon>
        <taxon>Stieleria</taxon>
    </lineage>
</organism>
<dbReference type="Proteomes" id="UP000320176">
    <property type="component" value="Unassembled WGS sequence"/>
</dbReference>
<evidence type="ECO:0000313" key="4">
    <source>
        <dbReference type="Proteomes" id="UP000320176"/>
    </source>
</evidence>
<feature type="region of interest" description="Disordered" evidence="1">
    <location>
        <begin position="1"/>
        <end position="21"/>
    </location>
</feature>
<reference evidence="3 4" key="1">
    <citation type="submission" date="2019-02" db="EMBL/GenBank/DDBJ databases">
        <title>Deep-cultivation of Planctomycetes and their phenomic and genomic characterization uncovers novel biology.</title>
        <authorList>
            <person name="Wiegand S."/>
            <person name="Jogler M."/>
            <person name="Boedeker C."/>
            <person name="Pinto D."/>
            <person name="Vollmers J."/>
            <person name="Rivas-Marin E."/>
            <person name="Kohn T."/>
            <person name="Peeters S.H."/>
            <person name="Heuer A."/>
            <person name="Rast P."/>
            <person name="Oberbeckmann S."/>
            <person name="Bunk B."/>
            <person name="Jeske O."/>
            <person name="Meyerdierks A."/>
            <person name="Storesund J.E."/>
            <person name="Kallscheuer N."/>
            <person name="Luecker S."/>
            <person name="Lage O.M."/>
            <person name="Pohl T."/>
            <person name="Merkel B.J."/>
            <person name="Hornburger P."/>
            <person name="Mueller R.-W."/>
            <person name="Bruemmer F."/>
            <person name="Labrenz M."/>
            <person name="Spormann A.M."/>
            <person name="Op Den Camp H."/>
            <person name="Overmann J."/>
            <person name="Amann R."/>
            <person name="Jetten M.S.M."/>
            <person name="Mascher T."/>
            <person name="Medema M.H."/>
            <person name="Devos D.P."/>
            <person name="Kaster A.-K."/>
            <person name="Ovreas L."/>
            <person name="Rohde M."/>
            <person name="Galperin M.Y."/>
            <person name="Jogler C."/>
        </authorList>
    </citation>
    <scope>NUCLEOTIDE SEQUENCE [LARGE SCALE GENOMIC DNA]</scope>
    <source>
        <strain evidence="3 4">Pla52n</strain>
    </source>
</reference>
<keyword evidence="4" id="KW-1185">Reference proteome</keyword>
<comment type="caution">
    <text evidence="3">The sequence shown here is derived from an EMBL/GenBank/DDBJ whole genome shotgun (WGS) entry which is preliminary data.</text>
</comment>
<dbReference type="OrthoDB" id="10020245at2"/>
<gene>
    <name evidence="3" type="ORF">Pla52n_24360</name>
</gene>
<evidence type="ECO:0000256" key="2">
    <source>
        <dbReference type="SAM" id="Phobius"/>
    </source>
</evidence>
<feature type="transmembrane region" description="Helical" evidence="2">
    <location>
        <begin position="76"/>
        <end position="96"/>
    </location>
</feature>
<keyword evidence="2" id="KW-1133">Transmembrane helix</keyword>
<accession>A0A5C6AZF8</accession>
<keyword evidence="2" id="KW-0472">Membrane</keyword>
<protein>
    <submittedName>
        <fullName evidence="3">Uncharacterized protein</fullName>
    </submittedName>
</protein>